<accession>A0A843VJJ6</accession>
<dbReference type="Proteomes" id="UP000652761">
    <property type="component" value="Unassembled WGS sequence"/>
</dbReference>
<organism evidence="1 2">
    <name type="scientific">Colocasia esculenta</name>
    <name type="common">Wild taro</name>
    <name type="synonym">Arum esculentum</name>
    <dbReference type="NCBI Taxonomy" id="4460"/>
    <lineage>
        <taxon>Eukaryota</taxon>
        <taxon>Viridiplantae</taxon>
        <taxon>Streptophyta</taxon>
        <taxon>Embryophyta</taxon>
        <taxon>Tracheophyta</taxon>
        <taxon>Spermatophyta</taxon>
        <taxon>Magnoliopsida</taxon>
        <taxon>Liliopsida</taxon>
        <taxon>Araceae</taxon>
        <taxon>Aroideae</taxon>
        <taxon>Colocasieae</taxon>
        <taxon>Colocasia</taxon>
    </lineage>
</organism>
<name>A0A843VJJ6_COLES</name>
<evidence type="ECO:0000313" key="1">
    <source>
        <dbReference type="EMBL" id="MQL93444.1"/>
    </source>
</evidence>
<sequence>MTFGAPGEGPRGQASPGAVLLVVFGAFERACVAKAERAYMWCGLHWCRVVVCGTGGRCPCLVGCPFVVGSLRCAGGLAGAFWRVFPEPCLGGSGGGSPRTYLRCFCSSACYSILSDGCILVRFSLDVSWHFWWRFSPKLLRAVLVIAALSLCRGELSSLSSAWALSVEGSCP</sequence>
<dbReference type="EMBL" id="NMUH01001563">
    <property type="protein sequence ID" value="MQL93444.1"/>
    <property type="molecule type" value="Genomic_DNA"/>
</dbReference>
<dbReference type="AlphaFoldDB" id="A0A843VJJ6"/>
<gene>
    <name evidence="1" type="ORF">Taro_026088</name>
</gene>
<reference evidence="1" key="1">
    <citation type="submission" date="2017-07" db="EMBL/GenBank/DDBJ databases">
        <title>Taro Niue Genome Assembly and Annotation.</title>
        <authorList>
            <person name="Atibalentja N."/>
            <person name="Keating K."/>
            <person name="Fields C.J."/>
        </authorList>
    </citation>
    <scope>NUCLEOTIDE SEQUENCE</scope>
    <source>
        <strain evidence="1">Niue_2</strain>
        <tissue evidence="1">Leaf</tissue>
    </source>
</reference>
<proteinExistence type="predicted"/>
<protein>
    <submittedName>
        <fullName evidence="1">Uncharacterized protein</fullName>
    </submittedName>
</protein>
<keyword evidence="2" id="KW-1185">Reference proteome</keyword>
<evidence type="ECO:0000313" key="2">
    <source>
        <dbReference type="Proteomes" id="UP000652761"/>
    </source>
</evidence>
<comment type="caution">
    <text evidence="1">The sequence shown here is derived from an EMBL/GenBank/DDBJ whole genome shotgun (WGS) entry which is preliminary data.</text>
</comment>